<evidence type="ECO:0000313" key="1">
    <source>
        <dbReference type="EMBL" id="KAJ1218588.1"/>
    </source>
</evidence>
<sequence>ISYQHRPPPPLQLTSPRRPGYEELPRCQVLPRELCCRLFSLFSNQLARAPWVSGNQKNIEYCIGACAKQTSEDTGAGEAGHPLLGLQSFDATTLPVR</sequence>
<dbReference type="AlphaFoldDB" id="A0AAV7X1S6"/>
<dbReference type="Proteomes" id="UP001066276">
    <property type="component" value="Chromosome 1_1"/>
</dbReference>
<proteinExistence type="predicted"/>
<dbReference type="EMBL" id="JANPWB010000001">
    <property type="protein sequence ID" value="KAJ1218588.1"/>
    <property type="molecule type" value="Genomic_DNA"/>
</dbReference>
<gene>
    <name evidence="1" type="ORF">NDU88_006166</name>
</gene>
<feature type="non-terminal residue" evidence="1">
    <location>
        <position position="97"/>
    </location>
</feature>
<evidence type="ECO:0000313" key="2">
    <source>
        <dbReference type="Proteomes" id="UP001066276"/>
    </source>
</evidence>
<accession>A0AAV7X1S6</accession>
<comment type="caution">
    <text evidence="1">The sequence shown here is derived from an EMBL/GenBank/DDBJ whole genome shotgun (WGS) entry which is preliminary data.</text>
</comment>
<keyword evidence="2" id="KW-1185">Reference proteome</keyword>
<protein>
    <submittedName>
        <fullName evidence="1">Uncharacterized protein</fullName>
    </submittedName>
</protein>
<name>A0AAV7X1S6_PLEWA</name>
<feature type="non-terminal residue" evidence="1">
    <location>
        <position position="1"/>
    </location>
</feature>
<organism evidence="1 2">
    <name type="scientific">Pleurodeles waltl</name>
    <name type="common">Iberian ribbed newt</name>
    <dbReference type="NCBI Taxonomy" id="8319"/>
    <lineage>
        <taxon>Eukaryota</taxon>
        <taxon>Metazoa</taxon>
        <taxon>Chordata</taxon>
        <taxon>Craniata</taxon>
        <taxon>Vertebrata</taxon>
        <taxon>Euteleostomi</taxon>
        <taxon>Amphibia</taxon>
        <taxon>Batrachia</taxon>
        <taxon>Caudata</taxon>
        <taxon>Salamandroidea</taxon>
        <taxon>Salamandridae</taxon>
        <taxon>Pleurodelinae</taxon>
        <taxon>Pleurodeles</taxon>
    </lineage>
</organism>
<reference evidence="1" key="1">
    <citation type="journal article" date="2022" name="bioRxiv">
        <title>Sequencing and chromosome-scale assembly of the giantPleurodeles waltlgenome.</title>
        <authorList>
            <person name="Brown T."/>
            <person name="Elewa A."/>
            <person name="Iarovenko S."/>
            <person name="Subramanian E."/>
            <person name="Araus A.J."/>
            <person name="Petzold A."/>
            <person name="Susuki M."/>
            <person name="Suzuki K.-i.T."/>
            <person name="Hayashi T."/>
            <person name="Toyoda A."/>
            <person name="Oliveira C."/>
            <person name="Osipova E."/>
            <person name="Leigh N.D."/>
            <person name="Simon A."/>
            <person name="Yun M.H."/>
        </authorList>
    </citation>
    <scope>NUCLEOTIDE SEQUENCE</scope>
    <source>
        <strain evidence="1">20211129_DDA</strain>
        <tissue evidence="1">Liver</tissue>
    </source>
</reference>